<dbReference type="Proteomes" id="UP000053820">
    <property type="component" value="Unassembled WGS sequence"/>
</dbReference>
<dbReference type="HOGENOM" id="CLU_1855533_0_0_1"/>
<evidence type="ECO:0000313" key="3">
    <source>
        <dbReference type="Proteomes" id="UP000053820"/>
    </source>
</evidence>
<dbReference type="OrthoDB" id="2013972at2759"/>
<protein>
    <submittedName>
        <fullName evidence="2">Uncharacterized protein</fullName>
    </submittedName>
</protein>
<accession>A0A0C9WFX1</accession>
<dbReference type="AlphaFoldDB" id="A0A0C9WFX1"/>
<evidence type="ECO:0000313" key="2">
    <source>
        <dbReference type="EMBL" id="KIJ64557.1"/>
    </source>
</evidence>
<proteinExistence type="predicted"/>
<feature type="region of interest" description="Disordered" evidence="1">
    <location>
        <begin position="72"/>
        <end position="121"/>
    </location>
</feature>
<sequence length="138" mass="15740">MSPHETNPDDTSFFPFPTSMKKKYDYRDMRQHMALGSALEDRFDWSINPGPTPQEKLFFDASCDKWDAYIRKMNASQQNRPPTTTQTQTQTPSPDVLNPSHVHSITHHPEPGTSSIPHPSTRLSRSLRVFVAWKPSSA</sequence>
<reference evidence="2 3" key="1">
    <citation type="submission" date="2014-04" db="EMBL/GenBank/DDBJ databases">
        <title>Evolutionary Origins and Diversification of the Mycorrhizal Mutualists.</title>
        <authorList>
            <consortium name="DOE Joint Genome Institute"/>
            <consortium name="Mycorrhizal Genomics Consortium"/>
            <person name="Kohler A."/>
            <person name="Kuo A."/>
            <person name="Nagy L.G."/>
            <person name="Floudas D."/>
            <person name="Copeland A."/>
            <person name="Barry K.W."/>
            <person name="Cichocki N."/>
            <person name="Veneault-Fourrey C."/>
            <person name="LaButti K."/>
            <person name="Lindquist E.A."/>
            <person name="Lipzen A."/>
            <person name="Lundell T."/>
            <person name="Morin E."/>
            <person name="Murat C."/>
            <person name="Riley R."/>
            <person name="Ohm R."/>
            <person name="Sun H."/>
            <person name="Tunlid A."/>
            <person name="Henrissat B."/>
            <person name="Grigoriev I.V."/>
            <person name="Hibbett D.S."/>
            <person name="Martin F."/>
        </authorList>
    </citation>
    <scope>NUCLEOTIDE SEQUENCE [LARGE SCALE GENOMIC DNA]</scope>
    <source>
        <strain evidence="2 3">MD-312</strain>
    </source>
</reference>
<feature type="compositionally biased region" description="Low complexity" evidence="1">
    <location>
        <begin position="81"/>
        <end position="92"/>
    </location>
</feature>
<feature type="compositionally biased region" description="Polar residues" evidence="1">
    <location>
        <begin position="112"/>
        <end position="121"/>
    </location>
</feature>
<keyword evidence="3" id="KW-1185">Reference proteome</keyword>
<name>A0A0C9WFX1_9AGAM</name>
<gene>
    <name evidence="2" type="ORF">HYDPIDRAFT_40297</name>
</gene>
<dbReference type="EMBL" id="KN839846">
    <property type="protein sequence ID" value="KIJ64557.1"/>
    <property type="molecule type" value="Genomic_DNA"/>
</dbReference>
<evidence type="ECO:0000256" key="1">
    <source>
        <dbReference type="SAM" id="MobiDB-lite"/>
    </source>
</evidence>
<organism evidence="2 3">
    <name type="scientific">Hydnomerulius pinastri MD-312</name>
    <dbReference type="NCBI Taxonomy" id="994086"/>
    <lineage>
        <taxon>Eukaryota</taxon>
        <taxon>Fungi</taxon>
        <taxon>Dikarya</taxon>
        <taxon>Basidiomycota</taxon>
        <taxon>Agaricomycotina</taxon>
        <taxon>Agaricomycetes</taxon>
        <taxon>Agaricomycetidae</taxon>
        <taxon>Boletales</taxon>
        <taxon>Boletales incertae sedis</taxon>
        <taxon>Leucogyrophana</taxon>
    </lineage>
</organism>